<accession>A0A1F7YI56</accession>
<dbReference type="Proteomes" id="UP000178851">
    <property type="component" value="Unassembled WGS sequence"/>
</dbReference>
<name>A0A1F7YI56_9BACT</name>
<keyword evidence="1" id="KW-0472">Membrane</keyword>
<feature type="transmembrane region" description="Helical" evidence="1">
    <location>
        <begin position="238"/>
        <end position="257"/>
    </location>
</feature>
<feature type="transmembrane region" description="Helical" evidence="1">
    <location>
        <begin position="107"/>
        <end position="125"/>
    </location>
</feature>
<evidence type="ECO:0000313" key="3">
    <source>
        <dbReference type="Proteomes" id="UP000178851"/>
    </source>
</evidence>
<sequence>MIKNRYLKLCFVFLIFLALFIKGLFLLDPDFGFHIRGGQIINLTGVPKLDPFSYTMPSFPVIDHEWLTDLTFYKLFNSTGFPGLSITFTILLALALYAAFLRSSKHYFEVPLILAISAIFPYFSVRPQVESWLMLSILLLVIFKKDLWKNFKYVLPFFFVLWANLHGSFALGIFTLLIYLLFKSVRLKKLQLDILAVLFICLLATFVNPYGPRLWYEVWSSISDSSLRWTIIEWQPSFVFFNFPLLAYFSVSIVFVWREKKHLILEQMALYFIFLLAAISSLRHVPLWLIVSLPLTIDSIYAFSEEITKRKFALRRFLKLHWVVLVISLILFISQALFLLKGARGVSEDSFYPGKAIVYLRNNLPYGQIFSRYDWGGYLIWKLPEKKVFVDGRMPSWRLKENPTQESDYAYGDYLDLLRGKTDYRQTFEKYNIDTVLWAEGKKNLLENVQDFLRRFFPGSKKNQKFNLLKELDNDGWHEVYKDSVSVIYKKGS</sequence>
<evidence type="ECO:0000256" key="1">
    <source>
        <dbReference type="SAM" id="Phobius"/>
    </source>
</evidence>
<gene>
    <name evidence="2" type="ORF">A2627_05655</name>
</gene>
<reference evidence="2 3" key="1">
    <citation type="journal article" date="2016" name="Nat. Commun.">
        <title>Thousands of microbial genomes shed light on interconnected biogeochemical processes in an aquifer system.</title>
        <authorList>
            <person name="Anantharaman K."/>
            <person name="Brown C.T."/>
            <person name="Hug L.A."/>
            <person name="Sharon I."/>
            <person name="Castelle C.J."/>
            <person name="Probst A.J."/>
            <person name="Thomas B.C."/>
            <person name="Singh A."/>
            <person name="Wilkins M.J."/>
            <person name="Karaoz U."/>
            <person name="Brodie E.L."/>
            <person name="Williams K.H."/>
            <person name="Hubbard S.S."/>
            <person name="Banfield J.F."/>
        </authorList>
    </citation>
    <scope>NUCLEOTIDE SEQUENCE [LARGE SCALE GENOMIC DNA]</scope>
</reference>
<evidence type="ECO:0008006" key="4">
    <source>
        <dbReference type="Google" id="ProtNLM"/>
    </source>
</evidence>
<keyword evidence="1" id="KW-1133">Transmembrane helix</keyword>
<proteinExistence type="predicted"/>
<feature type="transmembrane region" description="Helical" evidence="1">
    <location>
        <begin position="7"/>
        <end position="27"/>
    </location>
</feature>
<feature type="transmembrane region" description="Helical" evidence="1">
    <location>
        <begin position="153"/>
        <end position="182"/>
    </location>
</feature>
<feature type="transmembrane region" description="Helical" evidence="1">
    <location>
        <begin position="320"/>
        <end position="340"/>
    </location>
</feature>
<protein>
    <recommendedName>
        <fullName evidence="4">Glycosyltransferase RgtA/B/C/D-like domain-containing protein</fullName>
    </recommendedName>
</protein>
<dbReference type="EMBL" id="MGGI01000010">
    <property type="protein sequence ID" value="OGM26870.1"/>
    <property type="molecule type" value="Genomic_DNA"/>
</dbReference>
<comment type="caution">
    <text evidence="2">The sequence shown here is derived from an EMBL/GenBank/DDBJ whole genome shotgun (WGS) entry which is preliminary data.</text>
</comment>
<dbReference type="AlphaFoldDB" id="A0A1F7YI56"/>
<feature type="transmembrane region" description="Helical" evidence="1">
    <location>
        <begin position="269"/>
        <end position="291"/>
    </location>
</feature>
<organism evidence="2 3">
    <name type="scientific">Candidatus Woesebacteria bacterium RIFCSPHIGHO2_01_FULL_39_28</name>
    <dbReference type="NCBI Taxonomy" id="1802496"/>
    <lineage>
        <taxon>Bacteria</taxon>
        <taxon>Candidatus Woeseibacteriota</taxon>
    </lineage>
</organism>
<feature type="transmembrane region" description="Helical" evidence="1">
    <location>
        <begin position="80"/>
        <end position="100"/>
    </location>
</feature>
<keyword evidence="1" id="KW-0812">Transmembrane</keyword>
<feature type="transmembrane region" description="Helical" evidence="1">
    <location>
        <begin position="194"/>
        <end position="211"/>
    </location>
</feature>
<evidence type="ECO:0000313" key="2">
    <source>
        <dbReference type="EMBL" id="OGM26870.1"/>
    </source>
</evidence>